<dbReference type="Pfam" id="PF01531">
    <property type="entry name" value="Glyco_transf_11"/>
    <property type="match status" value="1"/>
</dbReference>
<evidence type="ECO:0000313" key="3">
    <source>
        <dbReference type="EMBL" id="BDY13542.1"/>
    </source>
</evidence>
<dbReference type="Proteomes" id="UP001321445">
    <property type="component" value="Chromosome"/>
</dbReference>
<reference evidence="3 4" key="1">
    <citation type="submission" date="2023-03" db="EMBL/GenBank/DDBJ databases">
        <title>Description of Hydrogenimonas sp. ISO32.</title>
        <authorList>
            <person name="Mino S."/>
            <person name="Fukazawa S."/>
            <person name="Sawabe T."/>
        </authorList>
    </citation>
    <scope>NUCLEOTIDE SEQUENCE [LARGE SCALE GENOMIC DNA]</scope>
    <source>
        <strain evidence="3 4">ISO32</strain>
    </source>
</reference>
<evidence type="ECO:0008006" key="5">
    <source>
        <dbReference type="Google" id="ProtNLM"/>
    </source>
</evidence>
<organism evidence="3 4">
    <name type="scientific">Hydrogenimonas cancrithermarum</name>
    <dbReference type="NCBI Taxonomy" id="2993563"/>
    <lineage>
        <taxon>Bacteria</taxon>
        <taxon>Pseudomonadati</taxon>
        <taxon>Campylobacterota</taxon>
        <taxon>Epsilonproteobacteria</taxon>
        <taxon>Campylobacterales</taxon>
        <taxon>Hydrogenimonadaceae</taxon>
        <taxon>Hydrogenimonas</taxon>
    </lineage>
</organism>
<evidence type="ECO:0000256" key="1">
    <source>
        <dbReference type="ARBA" id="ARBA00022676"/>
    </source>
</evidence>
<accession>A0ABM8FMN3</accession>
<protein>
    <recommendedName>
        <fullName evidence="5">Alpha-1,2-fucosyltransferase</fullName>
    </recommendedName>
</protein>
<keyword evidence="4" id="KW-1185">Reference proteome</keyword>
<name>A0ABM8FMN3_9BACT</name>
<dbReference type="InterPro" id="IPR002516">
    <property type="entry name" value="Glyco_trans_11"/>
</dbReference>
<evidence type="ECO:0000313" key="4">
    <source>
        <dbReference type="Proteomes" id="UP001321445"/>
    </source>
</evidence>
<keyword evidence="2" id="KW-0808">Transferase</keyword>
<sequence>MDSSVYTFASLSSGESFGFRLGGPGLGNLLFPWARSVAFAKKHNLKRINSTWKTIKLGPILRGEFDKRFYNDLFEEREIGGLKKFLLLHLAEKVDENHAIEAMKEKSLRPKVIVFKGLERSFHPILKDHSIIKKELLKIVMPHHKRAVESFEADGISVHIRMGDFAIAPNDAFLREGRWNYRLPLKWYINVIENLRKAIGSDVPVNIFSDGTDEELKDILSLPGTKRCFYGSAIADLLALSKSPVLVASASTFSMWASYLGRMPVIWYPGLHRLKLYDKGESFEGTLDYDEILPESLVFQLKTKFL</sequence>
<keyword evidence="1" id="KW-0328">Glycosyltransferase</keyword>
<proteinExistence type="predicted"/>
<gene>
    <name evidence="3" type="ORF">HCR_18540</name>
</gene>
<dbReference type="EMBL" id="AP027370">
    <property type="protein sequence ID" value="BDY13542.1"/>
    <property type="molecule type" value="Genomic_DNA"/>
</dbReference>
<dbReference type="RefSeq" id="WP_286336492.1">
    <property type="nucleotide sequence ID" value="NZ_AP027370.1"/>
</dbReference>
<evidence type="ECO:0000256" key="2">
    <source>
        <dbReference type="ARBA" id="ARBA00022679"/>
    </source>
</evidence>